<dbReference type="Proteomes" id="UP000663889">
    <property type="component" value="Unassembled WGS sequence"/>
</dbReference>
<proteinExistence type="predicted"/>
<gene>
    <name evidence="3" type="ORF">SEV965_LOCUS6838</name>
</gene>
<dbReference type="PANTHER" id="PTHR19860">
    <property type="entry name" value="DDB1- AND CUL4-ASSOCIATED FACTOR 12-RELATED"/>
    <property type="match status" value="1"/>
</dbReference>
<protein>
    <recommendedName>
        <fullName evidence="2">DUF4062 domain-containing protein</fullName>
    </recommendedName>
</protein>
<sequence>MSHPSKSQQRFPFRALVHVQRNYRKLPPITQTIRPIEENGSLQSPLSIINVDIKCETPQLNENNFWDKLHEHIASQTLEYNNDHGNQKTPNKIVRIFVSSTFTDFFNEREVLIKKVFPALRDEMEPAGIQIIDCDLRWGVFPALRDEMEPAGIQIIDCDLRWGVPKDSTTEQTILTCLEELDRCFEDNGQPFFIGLVSDKYGWVPKLNELPKNIIERYRWIDEASITLMEFIHGAFRTHNPNAFFLIRKSENILSNLPDKYKDKFRDKDEFNQSQIQELKNQLPKIFPPEQIFHYDCFYNGLDSSTGRERVKIDGLHEFEEQARKFLIQAIQKWYPANFTNTSSLDTEQKQMNTFLLNKTQYFVDRPNEFSFLFKYITGDHKDLTLISPMDTTSENAQPFLALTGRSGDGKSILLGKFVLNIEEKFQNKFFLFYYFLDGAFHANASHFMLTSLKQKLDKYLEENNLISPKTGERLKITDDTFLSDAIGLLPIPLLIIVDGLDKGDIHHNRKYKEEFPFSNLNELMTDHTYIIISCETNLKLHETILDHVHYNLQLQPLTIEQL</sequence>
<dbReference type="EMBL" id="CAJNOU010000229">
    <property type="protein sequence ID" value="CAF0924638.1"/>
    <property type="molecule type" value="Genomic_DNA"/>
</dbReference>
<feature type="domain" description="DUF4062" evidence="2">
    <location>
        <begin position="95"/>
        <end position="205"/>
    </location>
</feature>
<dbReference type="AlphaFoldDB" id="A0A814BDR5"/>
<dbReference type="Pfam" id="PF13271">
    <property type="entry name" value="DUF4062"/>
    <property type="match status" value="1"/>
</dbReference>
<organism evidence="3 4">
    <name type="scientific">Rotaria sordida</name>
    <dbReference type="NCBI Taxonomy" id="392033"/>
    <lineage>
        <taxon>Eukaryota</taxon>
        <taxon>Metazoa</taxon>
        <taxon>Spiralia</taxon>
        <taxon>Gnathifera</taxon>
        <taxon>Rotifera</taxon>
        <taxon>Eurotatoria</taxon>
        <taxon>Bdelloidea</taxon>
        <taxon>Philodinida</taxon>
        <taxon>Philodinidae</taxon>
        <taxon>Rotaria</taxon>
    </lineage>
</organism>
<evidence type="ECO:0000256" key="1">
    <source>
        <dbReference type="ARBA" id="ARBA00022737"/>
    </source>
</evidence>
<reference evidence="3" key="1">
    <citation type="submission" date="2021-02" db="EMBL/GenBank/DDBJ databases">
        <authorList>
            <person name="Nowell W R."/>
        </authorList>
    </citation>
    <scope>NUCLEOTIDE SEQUENCE</scope>
</reference>
<evidence type="ECO:0000313" key="3">
    <source>
        <dbReference type="EMBL" id="CAF0924638.1"/>
    </source>
</evidence>
<dbReference type="InterPro" id="IPR025139">
    <property type="entry name" value="DUF4062"/>
</dbReference>
<evidence type="ECO:0000259" key="2">
    <source>
        <dbReference type="Pfam" id="PF13271"/>
    </source>
</evidence>
<dbReference type="InterPro" id="IPR051191">
    <property type="entry name" value="DCAF12"/>
</dbReference>
<accession>A0A814BDR5</accession>
<keyword evidence="1" id="KW-0677">Repeat</keyword>
<comment type="caution">
    <text evidence="3">The sequence shown here is derived from an EMBL/GenBank/DDBJ whole genome shotgun (WGS) entry which is preliminary data.</text>
</comment>
<dbReference type="GO" id="GO:0080008">
    <property type="term" value="C:Cul4-RING E3 ubiquitin ligase complex"/>
    <property type="evidence" value="ECO:0007669"/>
    <property type="project" value="TreeGrafter"/>
</dbReference>
<name>A0A814BDR5_9BILA</name>
<dbReference type="PANTHER" id="PTHR19860:SF42">
    <property type="entry name" value="RING-TYPE DOMAIN-CONTAINING PROTEIN"/>
    <property type="match status" value="1"/>
</dbReference>
<evidence type="ECO:0000313" key="4">
    <source>
        <dbReference type="Proteomes" id="UP000663889"/>
    </source>
</evidence>